<dbReference type="AlphaFoldDB" id="A0A2P2NX93"/>
<accession>A0A2P2NX93</accession>
<sequence length="18" mass="2161">MSSPCFVLSCLNEIKWFR</sequence>
<proteinExistence type="predicted"/>
<protein>
    <submittedName>
        <fullName evidence="1">Uncharacterized protein</fullName>
    </submittedName>
</protein>
<name>A0A2P2NX93_RHIMU</name>
<organism evidence="1">
    <name type="scientific">Rhizophora mucronata</name>
    <name type="common">Asiatic mangrove</name>
    <dbReference type="NCBI Taxonomy" id="61149"/>
    <lineage>
        <taxon>Eukaryota</taxon>
        <taxon>Viridiplantae</taxon>
        <taxon>Streptophyta</taxon>
        <taxon>Embryophyta</taxon>
        <taxon>Tracheophyta</taxon>
        <taxon>Spermatophyta</taxon>
        <taxon>Magnoliopsida</taxon>
        <taxon>eudicotyledons</taxon>
        <taxon>Gunneridae</taxon>
        <taxon>Pentapetalae</taxon>
        <taxon>rosids</taxon>
        <taxon>fabids</taxon>
        <taxon>Malpighiales</taxon>
        <taxon>Rhizophoraceae</taxon>
        <taxon>Rhizophora</taxon>
    </lineage>
</organism>
<dbReference type="EMBL" id="GGEC01066535">
    <property type="protein sequence ID" value="MBX47019.1"/>
    <property type="molecule type" value="Transcribed_RNA"/>
</dbReference>
<reference evidence="1" key="1">
    <citation type="submission" date="2018-02" db="EMBL/GenBank/DDBJ databases">
        <title>Rhizophora mucronata_Transcriptome.</title>
        <authorList>
            <person name="Meera S.P."/>
            <person name="Sreeshan A."/>
            <person name="Augustine A."/>
        </authorList>
    </citation>
    <scope>NUCLEOTIDE SEQUENCE</scope>
    <source>
        <tissue evidence="1">Leaf</tissue>
    </source>
</reference>
<evidence type="ECO:0000313" key="1">
    <source>
        <dbReference type="EMBL" id="MBX47019.1"/>
    </source>
</evidence>